<feature type="signal peptide" evidence="1">
    <location>
        <begin position="1"/>
        <end position="23"/>
    </location>
</feature>
<dbReference type="EMBL" id="PYGD01000013">
    <property type="protein sequence ID" value="PSK89011.1"/>
    <property type="molecule type" value="Genomic_DNA"/>
</dbReference>
<dbReference type="Gene3D" id="1.25.40.10">
    <property type="entry name" value="Tetratricopeptide repeat domain"/>
    <property type="match status" value="2"/>
</dbReference>
<name>A0A2P8CVK7_9BACT</name>
<keyword evidence="3" id="KW-1185">Reference proteome</keyword>
<evidence type="ECO:0000313" key="2">
    <source>
        <dbReference type="EMBL" id="PSK89011.1"/>
    </source>
</evidence>
<feature type="chain" id="PRO_5015104233" description="Tetratricopeptide repeat protein" evidence="1">
    <location>
        <begin position="24"/>
        <end position="299"/>
    </location>
</feature>
<evidence type="ECO:0008006" key="4">
    <source>
        <dbReference type="Google" id="ProtNLM"/>
    </source>
</evidence>
<sequence length="299" mass="35098">MVFMKKVFLSLSLLSGLAGALMAQEVMPLSTQQDTLAFVNRYLAGLYQSPEHFYYDTSVINFRREALLLARSDDRQMAGNGEVTLGLLDLYAHRESQAMGHFKAALVLDSACFLCYHKLHWIYWYGRNDYGEANRYLKRSIAIFEQKAAAEPGNADLWAQLYELYQLKEGTRPKVMEQRMTAISDKLVGMMPDNPHYWWQNSFHHKNDPRKEEQDLVRAYELQPSEAVYWNALANFYCNHKQEAKMRKVLEDVRRYEESSPQYWYQQKAVYLYRCGKKEEAAKVYKEARAKGFDIVYKH</sequence>
<keyword evidence="1" id="KW-0732">Signal</keyword>
<accession>A0A2P8CVK7</accession>
<reference evidence="2 3" key="1">
    <citation type="submission" date="2018-03" db="EMBL/GenBank/DDBJ databases">
        <title>Genomic Encyclopedia of Type Strains, Phase III (KMG-III): the genomes of soil and plant-associated and newly described type strains.</title>
        <authorList>
            <person name="Whitman W."/>
        </authorList>
    </citation>
    <scope>NUCLEOTIDE SEQUENCE [LARGE SCALE GENOMIC DNA]</scope>
    <source>
        <strain evidence="2 3">CGMCC 1.12700</strain>
    </source>
</reference>
<dbReference type="SUPFAM" id="SSF48452">
    <property type="entry name" value="TPR-like"/>
    <property type="match status" value="1"/>
</dbReference>
<evidence type="ECO:0000256" key="1">
    <source>
        <dbReference type="SAM" id="SignalP"/>
    </source>
</evidence>
<dbReference type="AlphaFoldDB" id="A0A2P8CVK7"/>
<gene>
    <name evidence="2" type="ORF">B0I18_11323</name>
</gene>
<proteinExistence type="predicted"/>
<comment type="caution">
    <text evidence="2">The sequence shown here is derived from an EMBL/GenBank/DDBJ whole genome shotgun (WGS) entry which is preliminary data.</text>
</comment>
<evidence type="ECO:0000313" key="3">
    <source>
        <dbReference type="Proteomes" id="UP000240572"/>
    </source>
</evidence>
<protein>
    <recommendedName>
        <fullName evidence="4">Tetratricopeptide repeat protein</fullName>
    </recommendedName>
</protein>
<organism evidence="2 3">
    <name type="scientific">Taibaiella chishuiensis</name>
    <dbReference type="NCBI Taxonomy" id="1434707"/>
    <lineage>
        <taxon>Bacteria</taxon>
        <taxon>Pseudomonadati</taxon>
        <taxon>Bacteroidota</taxon>
        <taxon>Chitinophagia</taxon>
        <taxon>Chitinophagales</taxon>
        <taxon>Chitinophagaceae</taxon>
        <taxon>Taibaiella</taxon>
    </lineage>
</organism>
<dbReference type="Proteomes" id="UP000240572">
    <property type="component" value="Unassembled WGS sequence"/>
</dbReference>
<dbReference type="InterPro" id="IPR011990">
    <property type="entry name" value="TPR-like_helical_dom_sf"/>
</dbReference>